<keyword evidence="1" id="KW-0175">Coiled coil</keyword>
<accession>A0A5J5FBH2</accession>
<sequence>MPERLVYINLIQANCDVLFSEHAPVHVVTRLDNGQHRIVVLSSKTGQVLLERWGTSHGDFSQFCTYTEERLGVHIAEGWYKGERKADQKLEEEKRRNEKVEAEVEKLNREKEEELQEVKRANEALIQEKQVWLASALDDQKRRNQELMCEIERLKNLNQEEMWRNEKAVEKLRVQLENSKLEIEARARLVERQQLTPDTWSEINSH</sequence>
<organism evidence="2 3">
    <name type="scientific">Sphaerosporella brunnea</name>
    <dbReference type="NCBI Taxonomy" id="1250544"/>
    <lineage>
        <taxon>Eukaryota</taxon>
        <taxon>Fungi</taxon>
        <taxon>Dikarya</taxon>
        <taxon>Ascomycota</taxon>
        <taxon>Pezizomycotina</taxon>
        <taxon>Pezizomycetes</taxon>
        <taxon>Pezizales</taxon>
        <taxon>Pyronemataceae</taxon>
        <taxon>Sphaerosporella</taxon>
    </lineage>
</organism>
<reference evidence="2 3" key="1">
    <citation type="submission" date="2019-09" db="EMBL/GenBank/DDBJ databases">
        <title>Draft genome of the ectomycorrhizal ascomycete Sphaerosporella brunnea.</title>
        <authorList>
            <consortium name="DOE Joint Genome Institute"/>
            <person name="Benucci G.M."/>
            <person name="Marozzi G."/>
            <person name="Antonielli L."/>
            <person name="Sanchez S."/>
            <person name="Marco P."/>
            <person name="Wang X."/>
            <person name="Falini L.B."/>
            <person name="Barry K."/>
            <person name="Haridas S."/>
            <person name="Lipzen A."/>
            <person name="Labutti K."/>
            <person name="Grigoriev I.V."/>
            <person name="Murat C."/>
            <person name="Martin F."/>
            <person name="Albertini E."/>
            <person name="Donnini D."/>
            <person name="Bonito G."/>
        </authorList>
    </citation>
    <scope>NUCLEOTIDE SEQUENCE [LARGE SCALE GENOMIC DNA]</scope>
    <source>
        <strain evidence="2 3">Sb_GMNB300</strain>
    </source>
</reference>
<dbReference type="EMBL" id="VXIS01000001">
    <property type="protein sequence ID" value="KAA8914995.1"/>
    <property type="molecule type" value="Genomic_DNA"/>
</dbReference>
<dbReference type="AlphaFoldDB" id="A0A5J5FBH2"/>
<dbReference type="OrthoDB" id="5451288at2759"/>
<gene>
    <name evidence="2" type="ORF">FN846DRAFT_1018055</name>
</gene>
<comment type="caution">
    <text evidence="2">The sequence shown here is derived from an EMBL/GenBank/DDBJ whole genome shotgun (WGS) entry which is preliminary data.</text>
</comment>
<name>A0A5J5FBH2_9PEZI</name>
<protein>
    <submittedName>
        <fullName evidence="2">Uncharacterized protein</fullName>
    </submittedName>
</protein>
<evidence type="ECO:0000256" key="1">
    <source>
        <dbReference type="SAM" id="Coils"/>
    </source>
</evidence>
<evidence type="ECO:0000313" key="2">
    <source>
        <dbReference type="EMBL" id="KAA8914995.1"/>
    </source>
</evidence>
<evidence type="ECO:0000313" key="3">
    <source>
        <dbReference type="Proteomes" id="UP000326924"/>
    </source>
</evidence>
<keyword evidence="3" id="KW-1185">Reference proteome</keyword>
<dbReference type="Proteomes" id="UP000326924">
    <property type="component" value="Unassembled WGS sequence"/>
</dbReference>
<dbReference type="InParanoid" id="A0A5J5FBH2"/>
<proteinExistence type="predicted"/>
<feature type="coiled-coil region" evidence="1">
    <location>
        <begin position="83"/>
        <end position="193"/>
    </location>
</feature>